<dbReference type="EMBL" id="JAVIJP010000028">
    <property type="protein sequence ID" value="KAL3634658.1"/>
    <property type="molecule type" value="Genomic_DNA"/>
</dbReference>
<keyword evidence="2" id="KW-0732">Signal</keyword>
<gene>
    <name evidence="3" type="ORF">CASFOL_021712</name>
</gene>
<dbReference type="Proteomes" id="UP001632038">
    <property type="component" value="Unassembled WGS sequence"/>
</dbReference>
<accession>A0ABD3CXD6</accession>
<dbReference type="CDD" id="cd00303">
    <property type="entry name" value="retropepsin_like"/>
    <property type="match status" value="1"/>
</dbReference>
<sequence>MRRLSSKSCAVFLLPKSCLGLLMILYFHQCPLSAPLSVPPADSLLPCTDNGAQRSRDAPISKSNDPKLPNPVAKVNNGLHRAEKRYIPGSLKGTIPQRAQDQEITQETRDSVPFPSRLRPPKENKLFDDMYNLLKDVNVSIPLLELIRTVPTYVKFFKDLIARDKKGITVEKVRALEEINEVNKSVIPPKLGDPGSFCIAIKLGNGGTARGMLDLGAGINLMPYALYKQLDIGEMVHTDMRLQMADRSIRQPMGVVKNVLVQVDNLFIPSDFVILDVGEARLEGKEQTILLGRPFMATSRAIIDVHEGRITLRAFDQSVTFDMQKLMNTPSPLLDVGYIEEEVINEANEEFFGKTPFSDESDDEFVYEDEGMADFYEMGMMNEEYEPGIPPDLKFYEELEPLSDYLELDYVEDDLKEPGITYDGLEKKEDDEPFKASKEPFHVNPKNGGIIIVEKERAPSEHVP</sequence>
<proteinExistence type="predicted"/>
<evidence type="ECO:0008006" key="5">
    <source>
        <dbReference type="Google" id="ProtNLM"/>
    </source>
</evidence>
<name>A0ABD3CXD6_9LAMI</name>
<keyword evidence="4" id="KW-1185">Reference proteome</keyword>
<evidence type="ECO:0000313" key="4">
    <source>
        <dbReference type="Proteomes" id="UP001632038"/>
    </source>
</evidence>
<comment type="caution">
    <text evidence="3">The sequence shown here is derived from an EMBL/GenBank/DDBJ whole genome shotgun (WGS) entry which is preliminary data.</text>
</comment>
<feature type="compositionally biased region" description="Basic and acidic residues" evidence="1">
    <location>
        <begin position="424"/>
        <end position="441"/>
    </location>
</feature>
<organism evidence="3 4">
    <name type="scientific">Castilleja foliolosa</name>
    <dbReference type="NCBI Taxonomy" id="1961234"/>
    <lineage>
        <taxon>Eukaryota</taxon>
        <taxon>Viridiplantae</taxon>
        <taxon>Streptophyta</taxon>
        <taxon>Embryophyta</taxon>
        <taxon>Tracheophyta</taxon>
        <taxon>Spermatophyta</taxon>
        <taxon>Magnoliopsida</taxon>
        <taxon>eudicotyledons</taxon>
        <taxon>Gunneridae</taxon>
        <taxon>Pentapetalae</taxon>
        <taxon>asterids</taxon>
        <taxon>lamiids</taxon>
        <taxon>Lamiales</taxon>
        <taxon>Orobanchaceae</taxon>
        <taxon>Pedicularideae</taxon>
        <taxon>Castillejinae</taxon>
        <taxon>Castilleja</taxon>
    </lineage>
</organism>
<dbReference type="PANTHER" id="PTHR33067:SF31">
    <property type="entry name" value="RNA-DIRECTED DNA POLYMERASE"/>
    <property type="match status" value="1"/>
</dbReference>
<feature type="region of interest" description="Disordered" evidence="1">
    <location>
        <begin position="47"/>
        <end position="75"/>
    </location>
</feature>
<dbReference type="Gene3D" id="2.40.70.10">
    <property type="entry name" value="Acid Proteases"/>
    <property type="match status" value="1"/>
</dbReference>
<dbReference type="PANTHER" id="PTHR33067">
    <property type="entry name" value="RNA-DIRECTED DNA POLYMERASE-RELATED"/>
    <property type="match status" value="1"/>
</dbReference>
<evidence type="ECO:0000256" key="1">
    <source>
        <dbReference type="SAM" id="MobiDB-lite"/>
    </source>
</evidence>
<feature type="region of interest" description="Disordered" evidence="1">
    <location>
        <begin position="421"/>
        <end position="449"/>
    </location>
</feature>
<feature type="chain" id="PRO_5044822421" description="Aspartic peptidase DDI1-type domain-containing protein" evidence="2">
    <location>
        <begin position="21"/>
        <end position="464"/>
    </location>
</feature>
<evidence type="ECO:0000256" key="2">
    <source>
        <dbReference type="SAM" id="SignalP"/>
    </source>
</evidence>
<feature type="region of interest" description="Disordered" evidence="1">
    <location>
        <begin position="90"/>
        <end position="119"/>
    </location>
</feature>
<protein>
    <recommendedName>
        <fullName evidence="5">Aspartic peptidase DDI1-type domain-containing protein</fullName>
    </recommendedName>
</protein>
<dbReference type="InterPro" id="IPR021109">
    <property type="entry name" value="Peptidase_aspartic_dom_sf"/>
</dbReference>
<dbReference type="AlphaFoldDB" id="A0ABD3CXD6"/>
<feature type="signal peptide" evidence="2">
    <location>
        <begin position="1"/>
        <end position="20"/>
    </location>
</feature>
<evidence type="ECO:0000313" key="3">
    <source>
        <dbReference type="EMBL" id="KAL3634658.1"/>
    </source>
</evidence>
<reference evidence="4" key="1">
    <citation type="journal article" date="2024" name="IScience">
        <title>Strigolactones Initiate the Formation of Haustorium-like Structures in Castilleja.</title>
        <authorList>
            <person name="Buerger M."/>
            <person name="Peterson D."/>
            <person name="Chory J."/>
        </authorList>
    </citation>
    <scope>NUCLEOTIDE SEQUENCE [LARGE SCALE GENOMIC DNA]</scope>
</reference>